<dbReference type="PANTHER" id="PTHR23411">
    <property type="entry name" value="TAPASIN"/>
    <property type="match status" value="1"/>
</dbReference>
<keyword evidence="1" id="KW-1015">Disulfide bond</keyword>
<feature type="transmembrane region" description="Helical" evidence="3">
    <location>
        <begin position="6"/>
        <end position="27"/>
    </location>
</feature>
<evidence type="ECO:0000256" key="1">
    <source>
        <dbReference type="ARBA" id="ARBA00023157"/>
    </source>
</evidence>
<proteinExistence type="predicted"/>
<reference evidence="5" key="1">
    <citation type="submission" date="2025-08" db="UniProtKB">
        <authorList>
            <consortium name="Ensembl"/>
        </authorList>
    </citation>
    <scope>IDENTIFICATION</scope>
</reference>
<dbReference type="STRING" id="41447.ENSSDUP00000006857"/>
<evidence type="ECO:0000313" key="6">
    <source>
        <dbReference type="Proteomes" id="UP000261420"/>
    </source>
</evidence>
<dbReference type="SMART" id="SM00407">
    <property type="entry name" value="IGc1"/>
    <property type="match status" value="2"/>
</dbReference>
<dbReference type="OMA" id="SSWNTEN"/>
<keyword evidence="3" id="KW-0472">Membrane</keyword>
<dbReference type="InterPro" id="IPR013783">
    <property type="entry name" value="Ig-like_fold"/>
</dbReference>
<dbReference type="Proteomes" id="UP000261420">
    <property type="component" value="Unplaced"/>
</dbReference>
<name>A0A3B4TLJ0_SERDU</name>
<keyword evidence="6" id="KW-1185">Reference proteome</keyword>
<evidence type="ECO:0000256" key="2">
    <source>
        <dbReference type="ARBA" id="ARBA00023319"/>
    </source>
</evidence>
<dbReference type="Gene3D" id="2.60.40.10">
    <property type="entry name" value="Immunoglobulins"/>
    <property type="match status" value="3"/>
</dbReference>
<dbReference type="SUPFAM" id="SSF48726">
    <property type="entry name" value="Immunoglobulin"/>
    <property type="match status" value="3"/>
</dbReference>
<evidence type="ECO:0000259" key="4">
    <source>
        <dbReference type="PROSITE" id="PS50835"/>
    </source>
</evidence>
<evidence type="ECO:0000256" key="3">
    <source>
        <dbReference type="SAM" id="Phobius"/>
    </source>
</evidence>
<dbReference type="InterPro" id="IPR050380">
    <property type="entry name" value="Immune_Resp_Modulators"/>
</dbReference>
<keyword evidence="3" id="KW-1133">Transmembrane helix</keyword>
<keyword evidence="3" id="KW-0812">Transmembrane</keyword>
<feature type="domain" description="Ig-like" evidence="4">
    <location>
        <begin position="179"/>
        <end position="277"/>
    </location>
</feature>
<dbReference type="PROSITE" id="PS50835">
    <property type="entry name" value="IG_LIKE"/>
    <property type="match status" value="3"/>
</dbReference>
<organism evidence="5 6">
    <name type="scientific">Seriola dumerili</name>
    <name type="common">Greater amberjack</name>
    <name type="synonym">Caranx dumerili</name>
    <dbReference type="NCBI Taxonomy" id="41447"/>
    <lineage>
        <taxon>Eukaryota</taxon>
        <taxon>Metazoa</taxon>
        <taxon>Chordata</taxon>
        <taxon>Craniata</taxon>
        <taxon>Vertebrata</taxon>
        <taxon>Euteleostomi</taxon>
        <taxon>Actinopterygii</taxon>
        <taxon>Neopterygii</taxon>
        <taxon>Teleostei</taxon>
        <taxon>Neoteleostei</taxon>
        <taxon>Acanthomorphata</taxon>
        <taxon>Carangaria</taxon>
        <taxon>Carangiformes</taxon>
        <taxon>Carangidae</taxon>
        <taxon>Seriola</taxon>
    </lineage>
</organism>
<dbReference type="InterPro" id="IPR003597">
    <property type="entry name" value="Ig_C1-set"/>
</dbReference>
<dbReference type="InterPro" id="IPR036179">
    <property type="entry name" value="Ig-like_dom_sf"/>
</dbReference>
<dbReference type="CDD" id="cd05768">
    <property type="entry name" value="IgC1_CH3_IgAGD_CH4_IgAEM"/>
    <property type="match status" value="1"/>
</dbReference>
<dbReference type="Pfam" id="PF07654">
    <property type="entry name" value="C1-set"/>
    <property type="match status" value="3"/>
</dbReference>
<feature type="transmembrane region" description="Helical" evidence="3">
    <location>
        <begin position="321"/>
        <end position="342"/>
    </location>
</feature>
<keyword evidence="2" id="KW-0393">Immunoglobulin domain</keyword>
<dbReference type="GeneTree" id="ENSGT00940000163371"/>
<accession>A0A3B4TLJ0</accession>
<protein>
    <recommendedName>
        <fullName evidence="4">Ig-like domain-containing protein</fullName>
    </recommendedName>
</protein>
<reference evidence="5" key="2">
    <citation type="submission" date="2025-09" db="UniProtKB">
        <authorList>
            <consortium name="Ensembl"/>
        </authorList>
    </citation>
    <scope>IDENTIFICATION</scope>
</reference>
<feature type="domain" description="Ig-like" evidence="4">
    <location>
        <begin position="104"/>
        <end position="161"/>
    </location>
</feature>
<feature type="domain" description="Ig-like" evidence="4">
    <location>
        <begin position="12"/>
        <end position="97"/>
    </location>
</feature>
<dbReference type="AlphaFoldDB" id="A0A3B4TLJ0"/>
<evidence type="ECO:0000313" key="5">
    <source>
        <dbReference type="Ensembl" id="ENSSDUP00000006857.1"/>
    </source>
</evidence>
<dbReference type="InterPro" id="IPR007110">
    <property type="entry name" value="Ig-like_dom"/>
</dbReference>
<dbReference type="FunFam" id="2.60.40.10:FF:000283">
    <property type="entry name" value="Immunoglobulin kappa constant"/>
    <property type="match status" value="1"/>
</dbReference>
<dbReference type="Ensembl" id="ENSSDUT00000006989.1">
    <property type="protein sequence ID" value="ENSSDUP00000006857.1"/>
    <property type="gene ID" value="ENSSDUG00000005054.1"/>
</dbReference>
<sequence>VQLKMSYVYILGISIALFLGCLATGFTPSSLTFTWDKNGAALTDFIQYPPVQKGNVYTGVSQIQVRKQDWNDKTNFKCTATHPAGTDGAILKPPSKTYVNPYTNEASFSCYAKDFSPKDYDIKWLKSGEEINNKIYEIKTPTTTNLKNGTKLYSAASTFICGRRPNCSFMLTGGETQRPSVFMLPPVEHTRTETVTLTCYVKDFFPHEVFVSWLVDDEAASDSKYKFSTTNPVKNNGSYSAYGQLSLGLDEWKNNNMVYSCVVYHQSVVNNIKAIVRSIGQRTSENTNLVNLNMNIPETYPEILIDSNSTMEVEEDNMGGTALTFILLFLITLLFTIGTTVFKVTMSLYV</sequence>